<organism evidence="2 3">
    <name type="scientific">Scytalidium lignicola</name>
    <name type="common">Hyphomycete</name>
    <dbReference type="NCBI Taxonomy" id="5539"/>
    <lineage>
        <taxon>Eukaryota</taxon>
        <taxon>Fungi</taxon>
        <taxon>Dikarya</taxon>
        <taxon>Ascomycota</taxon>
        <taxon>Pezizomycotina</taxon>
        <taxon>Leotiomycetes</taxon>
        <taxon>Leotiomycetes incertae sedis</taxon>
        <taxon>Scytalidium</taxon>
    </lineage>
</organism>
<reference evidence="2 3" key="1">
    <citation type="submission" date="2018-05" db="EMBL/GenBank/DDBJ databases">
        <title>Draft genome sequence of Scytalidium lignicola DSM 105466, a ubiquitous saprotrophic fungus.</title>
        <authorList>
            <person name="Buettner E."/>
            <person name="Gebauer A.M."/>
            <person name="Hofrichter M."/>
            <person name="Liers C."/>
            <person name="Kellner H."/>
        </authorList>
    </citation>
    <scope>NUCLEOTIDE SEQUENCE [LARGE SCALE GENOMIC DNA]</scope>
    <source>
        <strain evidence="2 3">DSM 105466</strain>
    </source>
</reference>
<feature type="non-terminal residue" evidence="2">
    <location>
        <position position="1"/>
    </location>
</feature>
<dbReference type="PANTHER" id="PTHR40788">
    <property type="entry name" value="CLR5 DOMAIN-CONTAINING PROTEIN-RELATED"/>
    <property type="match status" value="1"/>
</dbReference>
<feature type="region of interest" description="Disordered" evidence="1">
    <location>
        <begin position="709"/>
        <end position="737"/>
    </location>
</feature>
<dbReference type="OMA" id="WLLQTLW"/>
<gene>
    <name evidence="2" type="ORF">B7463_g11683</name>
</gene>
<dbReference type="STRING" id="5539.A0A3E2GU05"/>
<name>A0A3E2GU05_SCYLI</name>
<evidence type="ECO:0000313" key="2">
    <source>
        <dbReference type="EMBL" id="RFU24654.1"/>
    </source>
</evidence>
<accession>A0A3E2GU05</accession>
<feature type="non-terminal residue" evidence="2">
    <location>
        <position position="856"/>
    </location>
</feature>
<evidence type="ECO:0000313" key="3">
    <source>
        <dbReference type="Proteomes" id="UP000258309"/>
    </source>
</evidence>
<proteinExistence type="predicted"/>
<dbReference type="AlphaFoldDB" id="A0A3E2GU05"/>
<dbReference type="EMBL" id="NCSJ02000418">
    <property type="protein sequence ID" value="RFU24654.1"/>
    <property type="molecule type" value="Genomic_DNA"/>
</dbReference>
<evidence type="ECO:0000256" key="1">
    <source>
        <dbReference type="SAM" id="MobiDB-lite"/>
    </source>
</evidence>
<protein>
    <submittedName>
        <fullName evidence="2">Uncharacterized protein</fullName>
    </submittedName>
</protein>
<dbReference type="OrthoDB" id="2922289at2759"/>
<comment type="caution">
    <text evidence="2">The sequence shown here is derived from an EMBL/GenBank/DDBJ whole genome shotgun (WGS) entry which is preliminary data.</text>
</comment>
<feature type="region of interest" description="Disordered" evidence="1">
    <location>
        <begin position="1"/>
        <end position="20"/>
    </location>
</feature>
<keyword evidence="3" id="KW-1185">Reference proteome</keyword>
<sequence>MERRANFQFDPFGPEAGAFDDDDDDIDFSKIDYNDPASFIKALGGGSRTNLPIPKVMSPSDVRSEAMRRSQNISIRYDILHEVLKRHEATIQKRWIKKTKQQRLKILLDAWPDIPKSHRPDFEAFRKESEHQRDQGTKYREWFIWPYINQEDLSQSKTLLLLINSRGRNIPSDFAATDCEAMSFGMVTKALVPIFLNQYVMILNGVAKGEEYGKLVSWDDHPDAFEWMNTQKQFLPGEGLLVLEAQERLLAFLIECCQKLLHDIPSDTLMDDSFRIQPEPQLKTGVESTGLQSLAVMAAEAPYRVPAKLDLSRIQSLLATKTSAAEDHLWSLREDPSYFLERVMELKEHRQEMLTDSSGHSHPLVKNDSKGILWSRVIGTVVLEAYFELEIFAELRRQAEELQSLKNQYDAVISPSKDLPEKYLKALLKFRYFLNQSAKGPLNQLKQSVVASPPMRNFFVRDPPINSSSTKIVVHSKPGLRQSNTENHLLWLLRTLWEDGYSLFLAQLPFVVDELERLLQAEQQARNLISGYIEEVIGNLSIICQCTTQLEVYQPWARGFENKFVDYQKDIETEYAERSKKWAQILTVIQDQSFNSVTRLGEPTDGRFFYPFQKRRTKENVNMLRKAEANLDDFWDQVDHIMYAKVGRLDGTATRRLLSQPRILSRTLEWTEPAKTEATKEPRAVDLHLSDKPLSSLYFALPGSTIQNDSIPSRNIPPPKTKIKTKGTANPSLKGEAETTEYLEPNPADPQQTFSVDARALKVFRALFFNPATTSTPGEVPWIDFVHAMCSTGFLAEKLYGSVWQFRPTKLGVDRSIQFHEPHPHAKISFTIARRFGRRLNRAYGWFGGMFILKEK</sequence>
<dbReference type="PANTHER" id="PTHR40788:SF2">
    <property type="entry name" value="CLR5 DOMAIN-CONTAINING PROTEIN"/>
    <property type="match status" value="1"/>
</dbReference>
<dbReference type="Proteomes" id="UP000258309">
    <property type="component" value="Unassembled WGS sequence"/>
</dbReference>